<evidence type="ECO:0000313" key="4">
    <source>
        <dbReference type="Proteomes" id="UP000279833"/>
    </source>
</evidence>
<reference evidence="5" key="1">
    <citation type="submission" date="2016-06" db="UniProtKB">
        <authorList>
            <consortium name="WormBaseParasite"/>
        </authorList>
    </citation>
    <scope>IDENTIFICATION</scope>
</reference>
<organism evidence="5">
    <name type="scientific">Schistosoma curassoni</name>
    <dbReference type="NCBI Taxonomy" id="6186"/>
    <lineage>
        <taxon>Eukaryota</taxon>
        <taxon>Metazoa</taxon>
        <taxon>Spiralia</taxon>
        <taxon>Lophotrochozoa</taxon>
        <taxon>Platyhelminthes</taxon>
        <taxon>Trematoda</taxon>
        <taxon>Digenea</taxon>
        <taxon>Strigeidida</taxon>
        <taxon>Schistosomatoidea</taxon>
        <taxon>Schistosomatidae</taxon>
        <taxon>Schistosoma</taxon>
    </lineage>
</organism>
<feature type="region of interest" description="Disordered" evidence="2">
    <location>
        <begin position="1"/>
        <end position="20"/>
    </location>
</feature>
<keyword evidence="1" id="KW-0175">Coiled coil</keyword>
<feature type="region of interest" description="Disordered" evidence="2">
    <location>
        <begin position="142"/>
        <end position="194"/>
    </location>
</feature>
<feature type="compositionally biased region" description="Polar residues" evidence="2">
    <location>
        <begin position="142"/>
        <end position="169"/>
    </location>
</feature>
<accession>A0A183KMR2</accession>
<feature type="coiled-coil region" evidence="1">
    <location>
        <begin position="347"/>
        <end position="374"/>
    </location>
</feature>
<dbReference type="EMBL" id="UZAK01038550">
    <property type="protein sequence ID" value="VDP61361.1"/>
    <property type="molecule type" value="Genomic_DNA"/>
</dbReference>
<dbReference type="Proteomes" id="UP000279833">
    <property type="component" value="Unassembled WGS sequence"/>
</dbReference>
<reference evidence="3 4" key="2">
    <citation type="submission" date="2018-11" db="EMBL/GenBank/DDBJ databases">
        <authorList>
            <consortium name="Pathogen Informatics"/>
        </authorList>
    </citation>
    <scope>NUCLEOTIDE SEQUENCE [LARGE SCALE GENOMIC DNA]</scope>
    <source>
        <strain evidence="3">Dakar</strain>
        <strain evidence="4">Dakar, Senegal</strain>
    </source>
</reference>
<feature type="compositionally biased region" description="Low complexity" evidence="2">
    <location>
        <begin position="47"/>
        <end position="62"/>
    </location>
</feature>
<feature type="compositionally biased region" description="Basic residues" evidence="2">
    <location>
        <begin position="170"/>
        <end position="180"/>
    </location>
</feature>
<dbReference type="STRING" id="6186.A0A183KMR2"/>
<evidence type="ECO:0000256" key="1">
    <source>
        <dbReference type="SAM" id="Coils"/>
    </source>
</evidence>
<name>A0A183KMR2_9TREM</name>
<gene>
    <name evidence="3" type="ORF">SCUD_LOCUS16337</name>
</gene>
<dbReference type="AlphaFoldDB" id="A0A183KMR2"/>
<proteinExistence type="predicted"/>
<sequence>MRNHVDSLKTRYSPAGDDNDDCSFTECQPTVYQKAQSLTNYHQYPESNNNNSNDKNLNSNHSQYKPHTRRLLPHTKSFDDYDGFDLNDHQLDSSNHNNDDFCAADNNYNDQMNYFYHRQDYKRQNEPPVNFKDHWLPNGVQDLNWNNDQKNSIRSSSNRRPTSLHTSRVFSRRPRTRSIPRQHPINANFSPYHNNTYRRFSRGHSLDYTHQHLKQSGLRNSATSLLNDIEYHDVDPTSETEAIIHLTDELFGLRQGLKRTREANSERLEVALRHISLLELELQRQRCLNHDAEVARQREVERTRWEKRLAATLNELKYCQTDIGKLREQVDQLESSKKITDQSELKLERQRLELDQTKATLDAQKEEITTLNNLLNSLLGLNPNDVSPNDLQRLQVGLLDLHKHMQPDCANQYCHYQRQQYVPNPIHPRQTPHDMQ</sequence>
<feature type="region of interest" description="Disordered" evidence="2">
    <location>
        <begin position="42"/>
        <end position="65"/>
    </location>
</feature>
<evidence type="ECO:0000256" key="2">
    <source>
        <dbReference type="SAM" id="MobiDB-lite"/>
    </source>
</evidence>
<evidence type="ECO:0000313" key="5">
    <source>
        <dbReference type="WBParaSite" id="SCUD_0001634001-mRNA-1"/>
    </source>
</evidence>
<keyword evidence="4" id="KW-1185">Reference proteome</keyword>
<evidence type="ECO:0000313" key="3">
    <source>
        <dbReference type="EMBL" id="VDP61361.1"/>
    </source>
</evidence>
<protein>
    <submittedName>
        <fullName evidence="5">Lebercilin domain-containing protein</fullName>
    </submittedName>
</protein>
<dbReference type="WBParaSite" id="SCUD_0001634001-mRNA-1">
    <property type="protein sequence ID" value="SCUD_0001634001-mRNA-1"/>
    <property type="gene ID" value="SCUD_0001634001"/>
</dbReference>
<feature type="compositionally biased region" description="Polar residues" evidence="2">
    <location>
        <begin position="185"/>
        <end position="194"/>
    </location>
</feature>